<evidence type="ECO:0000313" key="2">
    <source>
        <dbReference type="EMBL" id="UOQ52374.1"/>
    </source>
</evidence>
<accession>A0ABY4F6T1</accession>
<dbReference type="Proteomes" id="UP000831785">
    <property type="component" value="Chromosome"/>
</dbReference>
<dbReference type="InterPro" id="IPR023809">
    <property type="entry name" value="Thiopep_bacteriocin_synth_dom"/>
</dbReference>
<dbReference type="EMBL" id="CP095049">
    <property type="protein sequence ID" value="UOQ52374.1"/>
    <property type="molecule type" value="Genomic_DNA"/>
</dbReference>
<evidence type="ECO:0000259" key="1">
    <source>
        <dbReference type="Pfam" id="PF14028"/>
    </source>
</evidence>
<dbReference type="Pfam" id="PF14028">
    <property type="entry name" value="Lant_dehydr_C"/>
    <property type="match status" value="1"/>
</dbReference>
<dbReference type="NCBIfam" id="TIGR03891">
    <property type="entry name" value="thiopep_ocin"/>
    <property type="match status" value="1"/>
</dbReference>
<gene>
    <name evidence="2" type="ORF">MUN80_21780</name>
</gene>
<keyword evidence="3" id="KW-1185">Reference proteome</keyword>
<evidence type="ECO:0000313" key="3">
    <source>
        <dbReference type="Proteomes" id="UP000831785"/>
    </source>
</evidence>
<feature type="domain" description="Thiopeptide-type bacteriocin biosynthesis" evidence="1">
    <location>
        <begin position="16"/>
        <end position="282"/>
    </location>
</feature>
<protein>
    <submittedName>
        <fullName evidence="2">Thiopeptide-type bacteriocin biosynthesis protein</fullName>
    </submittedName>
</protein>
<name>A0ABY4F6T1_9BACT</name>
<reference evidence="2 3" key="1">
    <citation type="submission" date="2022-04" db="EMBL/GenBank/DDBJ databases">
        <title>Hymenobacter sp. isolated from the air.</title>
        <authorList>
            <person name="Won M."/>
            <person name="Lee C.-M."/>
            <person name="Woen H.-Y."/>
            <person name="Kwon S.-W."/>
        </authorList>
    </citation>
    <scope>NUCLEOTIDE SEQUENCE [LARGE SCALE GENOMIC DNA]</scope>
    <source>
        <strain evidence="3">5116 S-27</strain>
    </source>
</reference>
<proteinExistence type="predicted"/>
<sequence>MFEVQRNFPPGSKCGYFKVYINSSHADEFLINSLLPFSERLIKDKKIVKFFFIRYQDTSFHIRIRFFLSDESNLGEVIDRFYKEIKKFIEQGTVWKYDISTYSREIERYELALVEEVETLFSVDSLTVLKVIDEIRNQDDEEYRWKLAIKYIDYYLELFHPSSLEKKYNAILRMSNNFLNEFEYNKDNLFQLNDIFRARRKDLYEILNESGDEVLLSMYKVLYEQDSEFRSAVYNIKDLCNTHKLIAEDYLGSYIHMMINRLFPEKNRVFELVLYYLLAKHYQSEIARRKKVLIPQQDEVKN</sequence>
<organism evidence="2 3">
    <name type="scientific">Hymenobacter cellulosivorans</name>
    <dbReference type="NCBI Taxonomy" id="2932249"/>
    <lineage>
        <taxon>Bacteria</taxon>
        <taxon>Pseudomonadati</taxon>
        <taxon>Bacteroidota</taxon>
        <taxon>Cytophagia</taxon>
        <taxon>Cytophagales</taxon>
        <taxon>Hymenobacteraceae</taxon>
        <taxon>Hymenobacter</taxon>
    </lineage>
</organism>
<dbReference type="RefSeq" id="WP_244716314.1">
    <property type="nucleotide sequence ID" value="NZ_CP095049.1"/>
</dbReference>